<gene>
    <name evidence="1" type="ORF">A3783_09055</name>
</gene>
<accession>A0ABX2VDL7</accession>
<name>A0ABX2VDL7_9BACL</name>
<sequence length="136" mass="16100">MTVVLVVMGCLILFLLPTVISRQPALYTLDREMNILTQDFQTLRLLQYSKTNEQTLIQLRWRNDGKGYLVMANERLLWQREFQTGHSCLVPTTGRIIYFKSYHSTYSSTWYCQSKNQAYEVKFLLGNYQMIVEKVR</sequence>
<proteinExistence type="predicted"/>
<organism evidence="1 2">
    <name type="scientific">Exiguobacterium undae</name>
    <dbReference type="NCBI Taxonomy" id="169177"/>
    <lineage>
        <taxon>Bacteria</taxon>
        <taxon>Bacillati</taxon>
        <taxon>Bacillota</taxon>
        <taxon>Bacilli</taxon>
        <taxon>Bacillales</taxon>
        <taxon>Bacillales Family XII. Incertae Sedis</taxon>
        <taxon>Exiguobacterium</taxon>
    </lineage>
</organism>
<keyword evidence="2" id="KW-1185">Reference proteome</keyword>
<comment type="caution">
    <text evidence="1">The sequence shown here is derived from an EMBL/GenBank/DDBJ whole genome shotgun (WGS) entry which is preliminary data.</text>
</comment>
<dbReference type="Proteomes" id="UP000078447">
    <property type="component" value="Unassembled WGS sequence"/>
</dbReference>
<reference evidence="1 2" key="1">
    <citation type="submission" date="2016-03" db="EMBL/GenBank/DDBJ databases">
        <authorList>
            <person name="Cho S.-Y."/>
            <person name="Lim S."/>
            <person name="Kim H."/>
            <person name="Soh E.H."/>
            <person name="Moon J.S."/>
        </authorList>
    </citation>
    <scope>NUCLEOTIDE SEQUENCE [LARGE SCALE GENOMIC DNA]</scope>
    <source>
        <strain evidence="1 2">KCTC 3810</strain>
    </source>
</reference>
<protein>
    <submittedName>
        <fullName evidence="1">Prepilin-type N-terminal cleavage/methylation domain-containing protein</fullName>
    </submittedName>
</protein>
<dbReference type="EMBL" id="LVVL01000001">
    <property type="protein sequence ID" value="OAN16335.1"/>
    <property type="molecule type" value="Genomic_DNA"/>
</dbReference>
<evidence type="ECO:0000313" key="1">
    <source>
        <dbReference type="EMBL" id="OAN16335.1"/>
    </source>
</evidence>
<evidence type="ECO:0000313" key="2">
    <source>
        <dbReference type="Proteomes" id="UP000078447"/>
    </source>
</evidence>